<evidence type="ECO:0000313" key="7">
    <source>
        <dbReference type="EMBL" id="OVA20277.1"/>
    </source>
</evidence>
<evidence type="ECO:0000256" key="4">
    <source>
        <dbReference type="ARBA" id="ARBA00023004"/>
    </source>
</evidence>
<organism evidence="7 8">
    <name type="scientific">Macleaya cordata</name>
    <name type="common">Five-seeded plume-poppy</name>
    <name type="synonym">Bocconia cordata</name>
    <dbReference type="NCBI Taxonomy" id="56857"/>
    <lineage>
        <taxon>Eukaryota</taxon>
        <taxon>Viridiplantae</taxon>
        <taxon>Streptophyta</taxon>
        <taxon>Embryophyta</taxon>
        <taxon>Tracheophyta</taxon>
        <taxon>Spermatophyta</taxon>
        <taxon>Magnoliopsida</taxon>
        <taxon>Ranunculales</taxon>
        <taxon>Papaveraceae</taxon>
        <taxon>Papaveroideae</taxon>
        <taxon>Macleaya</taxon>
    </lineage>
</organism>
<dbReference type="GO" id="GO:0016121">
    <property type="term" value="P:carotene catabolic process"/>
    <property type="evidence" value="ECO:0007669"/>
    <property type="project" value="TreeGrafter"/>
</dbReference>
<dbReference type="GO" id="GO:0046872">
    <property type="term" value="F:metal ion binding"/>
    <property type="evidence" value="ECO:0007669"/>
    <property type="project" value="UniProtKB-KW"/>
</dbReference>
<dbReference type="OrthoDB" id="1069523at2759"/>
<protein>
    <submittedName>
        <fullName evidence="7">Carotenoid oxygenase</fullName>
    </submittedName>
</protein>
<dbReference type="InterPro" id="IPR004294">
    <property type="entry name" value="Carotenoid_Oase"/>
</dbReference>
<dbReference type="Pfam" id="PF03055">
    <property type="entry name" value="RPE65"/>
    <property type="match status" value="1"/>
</dbReference>
<feature type="binding site" evidence="5">
    <location>
        <position position="383"/>
    </location>
    <ligand>
        <name>Fe cation</name>
        <dbReference type="ChEBI" id="CHEBI:24875"/>
        <note>catalytic</note>
    </ligand>
</feature>
<comment type="similarity">
    <text evidence="1">Belongs to the carotenoid oxygenase family.</text>
</comment>
<comment type="cofactor">
    <cofactor evidence="5">
        <name>Fe(2+)</name>
        <dbReference type="ChEBI" id="CHEBI:29033"/>
    </cofactor>
    <text evidence="5">Binds 1 Fe(2+) ion per subunit.</text>
</comment>
<evidence type="ECO:0000256" key="3">
    <source>
        <dbReference type="ARBA" id="ARBA00022964"/>
    </source>
</evidence>
<dbReference type="STRING" id="56857.A0A200RC32"/>
<dbReference type="InParanoid" id="A0A200RC32"/>
<evidence type="ECO:0000256" key="5">
    <source>
        <dbReference type="PIRSR" id="PIRSR604294-1"/>
    </source>
</evidence>
<evidence type="ECO:0000256" key="2">
    <source>
        <dbReference type="ARBA" id="ARBA00022723"/>
    </source>
</evidence>
<evidence type="ECO:0000256" key="1">
    <source>
        <dbReference type="ARBA" id="ARBA00006787"/>
    </source>
</evidence>
<feature type="binding site" evidence="5">
    <location>
        <position position="319"/>
    </location>
    <ligand>
        <name>Fe cation</name>
        <dbReference type="ChEBI" id="CHEBI:24875"/>
        <note>catalytic</note>
    </ligand>
</feature>
<dbReference type="AlphaFoldDB" id="A0A200RC32"/>
<proteinExistence type="inferred from homology"/>
<dbReference type="Proteomes" id="UP000195402">
    <property type="component" value="Unassembled WGS sequence"/>
</dbReference>
<keyword evidence="8" id="KW-1185">Reference proteome</keyword>
<sequence>MVAASSSCFGAYYFQVVNGSVHKPSMSPNNFDHLKTSSLSSTAKPFLKELQKLVPMKIDFLGTIKNTSERLLDAFVDSTFQFIDQPLLPSQSNFAPIEEIGDAVQIGCVEGNIPVNFPIGIYIRNGPNPIFGGLKSTISMFGKSSYTWIEGEGMLHALYLIKDSHGGWIVSYKNRYVNTETFKIEMQRNKPCFLPAIEGDSPAILAAYVLNLLRFGKFNKVISNTNVFEHARKFYSIAENYLPQEIDIITLETLDNWDINRAWNRPFTSHPKKAPGTGELIIMGVDAVEPFFVLGVISADGKKLVHKVDLKFKRSSLCHEMGVTEKYNVIMDFPLTINISRLLGGGPLIKYDKEGYARIGVIPRYGDADSVRWFKIEPHCTFHILNCFDDGDEVVVRACRALESIIPGPEFGLNKFEWFSRRFKPINSNTNEDGLAFSRLFEWRLNMKTGEVKEKYLTGTAFSMDFPMINENFTGIRNKYGYVQVVDSIASSDCGMAKYGMLAKLCFDEEQATRASERETERGGHSDSESENLIKVKYHKFGKNTFCSGAAFVSNPQPGSEEDDGLRIKD</sequence>
<accession>A0A200RC32</accession>
<keyword evidence="3" id="KW-0223">Dioxygenase</keyword>
<dbReference type="PANTHER" id="PTHR10543">
    <property type="entry name" value="BETA-CAROTENE DIOXYGENASE"/>
    <property type="match status" value="1"/>
</dbReference>
<dbReference type="GO" id="GO:0010436">
    <property type="term" value="F:carotenoid dioxygenase activity"/>
    <property type="evidence" value="ECO:0007669"/>
    <property type="project" value="TreeGrafter"/>
</dbReference>
<keyword evidence="2 5" id="KW-0479">Metal-binding</keyword>
<keyword evidence="4 5" id="KW-0408">Iron</keyword>
<keyword evidence="3" id="KW-0560">Oxidoreductase</keyword>
<dbReference type="OMA" id="WDINGEW"/>
<comment type="caution">
    <text evidence="7">The sequence shown here is derived from an EMBL/GenBank/DDBJ whole genome shotgun (WGS) entry which is preliminary data.</text>
</comment>
<feature type="binding site" evidence="5">
    <location>
        <position position="270"/>
    </location>
    <ligand>
        <name>Fe cation</name>
        <dbReference type="ChEBI" id="CHEBI:24875"/>
        <note>catalytic</note>
    </ligand>
</feature>
<name>A0A200RC32_MACCD</name>
<dbReference type="EMBL" id="MVGT01000143">
    <property type="protein sequence ID" value="OVA20277.1"/>
    <property type="molecule type" value="Genomic_DNA"/>
</dbReference>
<evidence type="ECO:0000256" key="6">
    <source>
        <dbReference type="SAM" id="MobiDB-lite"/>
    </source>
</evidence>
<evidence type="ECO:0000313" key="8">
    <source>
        <dbReference type="Proteomes" id="UP000195402"/>
    </source>
</evidence>
<dbReference type="GO" id="GO:0009570">
    <property type="term" value="C:chloroplast stroma"/>
    <property type="evidence" value="ECO:0007669"/>
    <property type="project" value="TreeGrafter"/>
</dbReference>
<feature type="region of interest" description="Disordered" evidence="6">
    <location>
        <begin position="549"/>
        <end position="570"/>
    </location>
</feature>
<gene>
    <name evidence="7" type="ORF">BVC80_157g78</name>
</gene>
<reference evidence="7 8" key="1">
    <citation type="journal article" date="2017" name="Mol. Plant">
        <title>The Genome of Medicinal Plant Macleaya cordata Provides New Insights into Benzylisoquinoline Alkaloids Metabolism.</title>
        <authorList>
            <person name="Liu X."/>
            <person name="Liu Y."/>
            <person name="Huang P."/>
            <person name="Ma Y."/>
            <person name="Qing Z."/>
            <person name="Tang Q."/>
            <person name="Cao H."/>
            <person name="Cheng P."/>
            <person name="Zheng Y."/>
            <person name="Yuan Z."/>
            <person name="Zhou Y."/>
            <person name="Liu J."/>
            <person name="Tang Z."/>
            <person name="Zhuo Y."/>
            <person name="Zhang Y."/>
            <person name="Yu L."/>
            <person name="Huang J."/>
            <person name="Yang P."/>
            <person name="Peng Q."/>
            <person name="Zhang J."/>
            <person name="Jiang W."/>
            <person name="Zhang Z."/>
            <person name="Lin K."/>
            <person name="Ro D.K."/>
            <person name="Chen X."/>
            <person name="Xiong X."/>
            <person name="Shang Y."/>
            <person name="Huang S."/>
            <person name="Zeng J."/>
        </authorList>
    </citation>
    <scope>NUCLEOTIDE SEQUENCE [LARGE SCALE GENOMIC DNA]</scope>
    <source>
        <strain evidence="8">cv. BLH2017</strain>
        <tissue evidence="7">Root</tissue>
    </source>
</reference>
<dbReference type="PANTHER" id="PTHR10543:SF142">
    <property type="entry name" value="OS06G0162550 PROTEIN"/>
    <property type="match status" value="1"/>
</dbReference>